<sequence length="42" mass="5069">MIKHQLIKDYYCTHILTLFKKQDTLTIKYNPINEVLNNKMNS</sequence>
<organism evidence="1 2">
    <name type="scientific">Providencia alcalifaciens DSM 30120</name>
    <dbReference type="NCBI Taxonomy" id="520999"/>
    <lineage>
        <taxon>Bacteria</taxon>
        <taxon>Pseudomonadati</taxon>
        <taxon>Pseudomonadota</taxon>
        <taxon>Gammaproteobacteria</taxon>
        <taxon>Enterobacterales</taxon>
        <taxon>Morganellaceae</taxon>
        <taxon>Providencia</taxon>
    </lineage>
</organism>
<dbReference type="Proteomes" id="UP000003729">
    <property type="component" value="Unassembled WGS sequence"/>
</dbReference>
<proteinExistence type="predicted"/>
<name>B6XK58_9GAMM</name>
<reference evidence="1 2" key="2">
    <citation type="submission" date="2008-10" db="EMBL/GenBank/DDBJ databases">
        <authorList>
            <person name="Fulton L."/>
            <person name="Clifton S."/>
            <person name="Fulton B."/>
            <person name="Xu J."/>
            <person name="Minx P."/>
            <person name="Pepin K.H."/>
            <person name="Johnson M."/>
            <person name="Bhonagiri V."/>
            <person name="Nash W.E."/>
            <person name="Mardis E.R."/>
            <person name="Wilson R.K."/>
        </authorList>
    </citation>
    <scope>NUCLEOTIDE SEQUENCE [LARGE SCALE GENOMIC DNA]</scope>
    <source>
        <strain evidence="1 2">DSM 30120</strain>
    </source>
</reference>
<evidence type="ECO:0000313" key="1">
    <source>
        <dbReference type="EMBL" id="EEB44115.1"/>
    </source>
</evidence>
<comment type="caution">
    <text evidence="1">The sequence shown here is derived from an EMBL/GenBank/DDBJ whole genome shotgun (WGS) entry which is preliminary data.</text>
</comment>
<gene>
    <name evidence="1" type="ORF">PROVALCAL_03768</name>
</gene>
<protein>
    <submittedName>
        <fullName evidence="1">Uncharacterized protein</fullName>
    </submittedName>
</protein>
<reference evidence="1 2" key="1">
    <citation type="submission" date="2008-10" db="EMBL/GenBank/DDBJ databases">
        <title>Draft genome sequence of Providencia alcalifaciens (DSM 30120).</title>
        <authorList>
            <person name="Sudarsanam P."/>
            <person name="Ley R."/>
            <person name="Guruge J."/>
            <person name="Turnbaugh P.J."/>
            <person name="Mahowald M."/>
            <person name="Liep D."/>
            <person name="Gordon J."/>
        </authorList>
    </citation>
    <scope>NUCLEOTIDE SEQUENCE [LARGE SCALE GENOMIC DNA]</scope>
    <source>
        <strain evidence="1 2">DSM 30120</strain>
    </source>
</reference>
<dbReference type="AlphaFoldDB" id="B6XK58"/>
<evidence type="ECO:0000313" key="2">
    <source>
        <dbReference type="Proteomes" id="UP000003729"/>
    </source>
</evidence>
<accession>B6XK58</accession>
<dbReference type="EMBL" id="ABXW01000073">
    <property type="protein sequence ID" value="EEB44115.1"/>
    <property type="molecule type" value="Genomic_DNA"/>
</dbReference>